<feature type="region of interest" description="Disordered" evidence="1">
    <location>
        <begin position="263"/>
        <end position="286"/>
    </location>
</feature>
<organism evidence="5 6">
    <name type="scientific">Fusarium albosuccineum</name>
    <dbReference type="NCBI Taxonomy" id="1237068"/>
    <lineage>
        <taxon>Eukaryota</taxon>
        <taxon>Fungi</taxon>
        <taxon>Dikarya</taxon>
        <taxon>Ascomycota</taxon>
        <taxon>Pezizomycotina</taxon>
        <taxon>Sordariomycetes</taxon>
        <taxon>Hypocreomycetidae</taxon>
        <taxon>Hypocreales</taxon>
        <taxon>Nectriaceae</taxon>
        <taxon>Fusarium</taxon>
        <taxon>Fusarium decemcellulare species complex</taxon>
    </lineage>
</organism>
<comment type="caution">
    <text evidence="5">The sequence shown here is derived from an EMBL/GenBank/DDBJ whole genome shotgun (WGS) entry which is preliminary data.</text>
</comment>
<gene>
    <name evidence="5" type="ORF">FALBO_13782</name>
</gene>
<evidence type="ECO:0000259" key="4">
    <source>
        <dbReference type="Pfam" id="PF21048"/>
    </source>
</evidence>
<evidence type="ECO:0000313" key="5">
    <source>
        <dbReference type="EMBL" id="KAF4459455.1"/>
    </source>
</evidence>
<evidence type="ECO:0000313" key="6">
    <source>
        <dbReference type="Proteomes" id="UP000554235"/>
    </source>
</evidence>
<sequence>MGLDEFSDDGLDDLPDNALQELEDNAIQLTQAHAQPRLPSQRHVNENPEVIWVEDDDLDTTEVTNDAGVPIGRPAKDNTLQQQNRSSQSQLHIESRRSIPPPNPRWNPVVDPSRRRPAGQAPSHLPNAGPPNQPLYTSQQFQTQSSNFPRAQPSQFARPPLPGNRFGPSQSSQNQPGDPLSALQQRVRALEAELSAARGEASIIRSNSVKTQQQHEAEVARLKRINAEQLARQERIAEAAVVAEQTANTELQFLQRDMREVNDRARRKDAPAGSAGGVTTPKKAAKSWRVADGFDEMDIVLSPSKGQGRNRNAGSVAISVGERTPSKGKRKRPAVDSPVMALETHTDSFDSISSKPEPPVEQAPVVVAAAPALPFEVGMTPSLVSSQANMIQFLQLLFDHGTFHNQPPTFDVLSRFSFASDPDTSFSAIIFQKIPLMGNPQKPMQLLVDFTNLMVSIWSRCLDEQLWEPIKYLVALISFTFSFHAAEVAPFVVPNLNPPAQATICSLGELRYRWQDGQPKSDQLLVVEQHINSIDVMSLLYTCSLACSTAWDELSPEFESKATIFWSNISLKTVLLLLTPKQELHDILGMLELLAAASLPGSIGPIVDDQDPPFIAQSVIDRVSGLLVGYPRPAMTRDEQRTLRLAVLRTLVSFTRYPFGALQLASHNTALPRLVTCLSNSIDELYNQPIPSNILPQTFKADGTRASDTTTPPSLYRIISQCVYLIHFLVTSPETADVANIGHKLSASHAGSHRYLLALGRLTFAEEDLVMEAGIDGETVWAANELLDLAVSPEEGEVMSEAFMS</sequence>
<dbReference type="EMBL" id="JAADYS010002170">
    <property type="protein sequence ID" value="KAF4459455.1"/>
    <property type="molecule type" value="Genomic_DNA"/>
</dbReference>
<feature type="compositionally biased region" description="Low complexity" evidence="1">
    <location>
        <begin position="137"/>
        <end position="146"/>
    </location>
</feature>
<feature type="region of interest" description="Disordered" evidence="1">
    <location>
        <begin position="301"/>
        <end position="340"/>
    </location>
</feature>
<feature type="region of interest" description="Disordered" evidence="1">
    <location>
        <begin position="32"/>
        <end position="182"/>
    </location>
</feature>
<dbReference type="InterPro" id="IPR048380">
    <property type="entry name" value="Rad26-like_N"/>
</dbReference>
<feature type="compositionally biased region" description="Low complexity" evidence="1">
    <location>
        <begin position="81"/>
        <end position="90"/>
    </location>
</feature>
<feature type="compositionally biased region" description="Polar residues" evidence="1">
    <location>
        <begin position="167"/>
        <end position="176"/>
    </location>
</feature>
<proteinExistence type="predicted"/>
<feature type="domain" description="Rad26-like helical repeats" evidence="2">
    <location>
        <begin position="512"/>
        <end position="730"/>
    </location>
</feature>
<dbReference type="Pfam" id="PF21046">
    <property type="entry name" value="Rad26-like_C"/>
    <property type="match status" value="1"/>
</dbReference>
<dbReference type="Pfam" id="PF21048">
    <property type="entry name" value="Rad26-like_N"/>
    <property type="match status" value="1"/>
</dbReference>
<name>A0A8H4L0I2_9HYPO</name>
<dbReference type="OrthoDB" id="5245063at2759"/>
<reference evidence="5 6" key="1">
    <citation type="submission" date="2020-01" db="EMBL/GenBank/DDBJ databases">
        <title>Identification and distribution of gene clusters putatively required for synthesis of sphingolipid metabolism inhibitors in phylogenetically diverse species of the filamentous fungus Fusarium.</title>
        <authorList>
            <person name="Kim H.-S."/>
            <person name="Busman M."/>
            <person name="Brown D.W."/>
            <person name="Divon H."/>
            <person name="Uhlig S."/>
            <person name="Proctor R.H."/>
        </authorList>
    </citation>
    <scope>NUCLEOTIDE SEQUENCE [LARGE SCALE GENOMIC DNA]</scope>
    <source>
        <strain evidence="5 6">NRRL 20459</strain>
    </source>
</reference>
<feature type="compositionally biased region" description="Polar residues" evidence="1">
    <location>
        <begin position="304"/>
        <end position="313"/>
    </location>
</feature>
<evidence type="ECO:0000259" key="3">
    <source>
        <dbReference type="Pfam" id="PF21046"/>
    </source>
</evidence>
<evidence type="ECO:0000256" key="1">
    <source>
        <dbReference type="SAM" id="MobiDB-lite"/>
    </source>
</evidence>
<protein>
    <recommendedName>
        <fullName evidence="7">DNA repair protein Rad26</fullName>
    </recommendedName>
</protein>
<evidence type="ECO:0008006" key="7">
    <source>
        <dbReference type="Google" id="ProtNLM"/>
    </source>
</evidence>
<dbReference type="InterPro" id="IPR022093">
    <property type="entry name" value="Rad26-like_helical"/>
</dbReference>
<dbReference type="AlphaFoldDB" id="A0A8H4L0I2"/>
<dbReference type="Pfam" id="PF12331">
    <property type="entry name" value="Rad26-like_helical_rpts"/>
    <property type="match status" value="1"/>
</dbReference>
<evidence type="ECO:0000259" key="2">
    <source>
        <dbReference type="Pfam" id="PF12331"/>
    </source>
</evidence>
<dbReference type="InterPro" id="IPR048379">
    <property type="entry name" value="Rad26-like_C"/>
</dbReference>
<dbReference type="Proteomes" id="UP000554235">
    <property type="component" value="Unassembled WGS sequence"/>
</dbReference>
<feature type="domain" description="Rad26-like N-terminal" evidence="4">
    <location>
        <begin position="393"/>
        <end position="441"/>
    </location>
</feature>
<accession>A0A8H4L0I2</accession>
<keyword evidence="6" id="KW-1185">Reference proteome</keyword>
<feature type="domain" description="Rad26-like C-terminal" evidence="3">
    <location>
        <begin position="739"/>
        <end position="803"/>
    </location>
</feature>